<dbReference type="OrthoDB" id="1301749at2759"/>
<dbReference type="GO" id="GO:0003676">
    <property type="term" value="F:nucleic acid binding"/>
    <property type="evidence" value="ECO:0007669"/>
    <property type="project" value="InterPro"/>
</dbReference>
<feature type="domain" description="Reverse transcriptase zinc-binding" evidence="2">
    <location>
        <begin position="2"/>
        <end position="65"/>
    </location>
</feature>
<evidence type="ECO:0000259" key="2">
    <source>
        <dbReference type="Pfam" id="PF13966"/>
    </source>
</evidence>
<gene>
    <name evidence="4" type="primary">LOC107815872</name>
</gene>
<sequence length="368" mass="42498">MTWHKKIPFKWSFCLWRVIKNKLPTDDGVLSFCSPTVTRCVCCSFHTNETIDHLFSRGNFARIVWNKFEGPVGIQTEEFPLRLLLMRWWLLHNNNEVQKLILHYLPIIVCWNLWKNRYIAKYGAKSTSLTRVLFSINSDINMLLRANFLEVKWPLNWQELYPFIENLKHQTFSAQVVWSKPSHGYVKVNNDGSALTNRGRIGVGVIIRDHYSEFIHASAAPLGEGTNNFVKTEAALIGIQWCLNNGFTKVHLESNSALLIQWLTSGRNFPWSLKMKLHQLLDLCNLCESFKCSHTYREAKCPADSLSKLNHDLTTITEYHNASALPTHIRGLILQDYLSTPAFRHKRTRRILVPPHHARSSTSSHGYG</sequence>
<evidence type="ECO:0000313" key="3">
    <source>
        <dbReference type="Proteomes" id="UP000790787"/>
    </source>
</evidence>
<dbReference type="InterPro" id="IPR012337">
    <property type="entry name" value="RNaseH-like_sf"/>
</dbReference>
<protein>
    <submittedName>
        <fullName evidence="4">Uncharacterized protein LOC107815872</fullName>
    </submittedName>
</protein>
<dbReference type="GO" id="GO:0004523">
    <property type="term" value="F:RNA-DNA hybrid ribonuclease activity"/>
    <property type="evidence" value="ECO:0007669"/>
    <property type="project" value="InterPro"/>
</dbReference>
<dbReference type="RefSeq" id="XP_016497004.1">
    <property type="nucleotide sequence ID" value="XM_016641518.1"/>
</dbReference>
<dbReference type="Gene3D" id="3.30.420.10">
    <property type="entry name" value="Ribonuclease H-like superfamily/Ribonuclease H"/>
    <property type="match status" value="1"/>
</dbReference>
<organism evidence="3 4">
    <name type="scientific">Nicotiana tabacum</name>
    <name type="common">Common tobacco</name>
    <dbReference type="NCBI Taxonomy" id="4097"/>
    <lineage>
        <taxon>Eukaryota</taxon>
        <taxon>Viridiplantae</taxon>
        <taxon>Streptophyta</taxon>
        <taxon>Embryophyta</taxon>
        <taxon>Tracheophyta</taxon>
        <taxon>Spermatophyta</taxon>
        <taxon>Magnoliopsida</taxon>
        <taxon>eudicotyledons</taxon>
        <taxon>Gunneridae</taxon>
        <taxon>Pentapetalae</taxon>
        <taxon>asterids</taxon>
        <taxon>lamiids</taxon>
        <taxon>Solanales</taxon>
        <taxon>Solanaceae</taxon>
        <taxon>Nicotianoideae</taxon>
        <taxon>Nicotianeae</taxon>
        <taxon>Nicotiana</taxon>
    </lineage>
</organism>
<accession>A0A1S4C7T4</accession>
<dbReference type="OMA" id="PHITWRI"/>
<dbReference type="CDD" id="cd06222">
    <property type="entry name" value="RNase_H_like"/>
    <property type="match status" value="1"/>
</dbReference>
<dbReference type="GeneID" id="107815872"/>
<dbReference type="Pfam" id="PF13456">
    <property type="entry name" value="RVT_3"/>
    <property type="match status" value="1"/>
</dbReference>
<evidence type="ECO:0000313" key="4">
    <source>
        <dbReference type="RefSeq" id="XP_016497004.1"/>
    </source>
</evidence>
<dbReference type="Proteomes" id="UP000790787">
    <property type="component" value="Chromosome 6"/>
</dbReference>
<feature type="domain" description="RNase H type-1" evidence="1">
    <location>
        <begin position="189"/>
        <end position="308"/>
    </location>
</feature>
<dbReference type="Pfam" id="PF13966">
    <property type="entry name" value="zf-RVT"/>
    <property type="match status" value="1"/>
</dbReference>
<dbReference type="PANTHER" id="PTHR47723">
    <property type="entry name" value="OS05G0353850 PROTEIN"/>
    <property type="match status" value="1"/>
</dbReference>
<dbReference type="PaxDb" id="4097-A0A1S4C7T4"/>
<keyword evidence="3" id="KW-1185">Reference proteome</keyword>
<proteinExistence type="predicted"/>
<dbReference type="InterPro" id="IPR044730">
    <property type="entry name" value="RNase_H-like_dom_plant"/>
</dbReference>
<reference evidence="4" key="2">
    <citation type="submission" date="2025-08" db="UniProtKB">
        <authorList>
            <consortium name="RefSeq"/>
        </authorList>
    </citation>
    <scope>IDENTIFICATION</scope>
    <source>
        <tissue evidence="4">Leaf</tissue>
    </source>
</reference>
<evidence type="ECO:0000259" key="1">
    <source>
        <dbReference type="Pfam" id="PF13456"/>
    </source>
</evidence>
<dbReference type="InterPro" id="IPR053151">
    <property type="entry name" value="RNase_H-like"/>
</dbReference>
<dbReference type="InterPro" id="IPR026960">
    <property type="entry name" value="RVT-Znf"/>
</dbReference>
<dbReference type="InterPro" id="IPR002156">
    <property type="entry name" value="RNaseH_domain"/>
</dbReference>
<dbReference type="KEGG" id="nta:107815872"/>
<dbReference type="InterPro" id="IPR036397">
    <property type="entry name" value="RNaseH_sf"/>
</dbReference>
<dbReference type="SUPFAM" id="SSF53098">
    <property type="entry name" value="Ribonuclease H-like"/>
    <property type="match status" value="1"/>
</dbReference>
<dbReference type="SMR" id="A0A1S4C7T4"/>
<dbReference type="PANTHER" id="PTHR47723:SF7">
    <property type="entry name" value="RNASE H FAMILY PROTEIN"/>
    <property type="match status" value="1"/>
</dbReference>
<reference evidence="3" key="1">
    <citation type="journal article" date="2014" name="Nat. Commun.">
        <title>The tobacco genome sequence and its comparison with those of tomato and potato.</title>
        <authorList>
            <person name="Sierro N."/>
            <person name="Battey J.N."/>
            <person name="Ouadi S."/>
            <person name="Bakaher N."/>
            <person name="Bovet L."/>
            <person name="Willig A."/>
            <person name="Goepfert S."/>
            <person name="Peitsch M.C."/>
            <person name="Ivanov N.V."/>
        </authorList>
    </citation>
    <scope>NUCLEOTIDE SEQUENCE [LARGE SCALE GENOMIC DNA]</scope>
</reference>
<name>A0A1S4C7T4_TOBAC</name>
<dbReference type="AlphaFoldDB" id="A0A1S4C7T4"/>